<dbReference type="OrthoDB" id="1908091at2759"/>
<accession>C5Y3Z4</accession>
<feature type="compositionally biased region" description="Basic and acidic residues" evidence="1">
    <location>
        <begin position="928"/>
        <end position="938"/>
    </location>
</feature>
<feature type="region of interest" description="Disordered" evidence="1">
    <location>
        <begin position="316"/>
        <end position="426"/>
    </location>
</feature>
<feature type="compositionally biased region" description="Polar residues" evidence="1">
    <location>
        <begin position="358"/>
        <end position="371"/>
    </location>
</feature>
<dbReference type="EMBL" id="CM000764">
    <property type="protein sequence ID" value="EES09186.1"/>
    <property type="molecule type" value="Genomic_DNA"/>
</dbReference>
<feature type="region of interest" description="Disordered" evidence="1">
    <location>
        <begin position="764"/>
        <end position="799"/>
    </location>
</feature>
<dbReference type="Gramene" id="EES09186">
    <property type="protein sequence ID" value="EES09186"/>
    <property type="gene ID" value="SORBI_3005G021900"/>
</dbReference>
<feature type="compositionally biased region" description="Polar residues" evidence="1">
    <location>
        <begin position="526"/>
        <end position="536"/>
    </location>
</feature>
<feature type="transmembrane region" description="Helical" evidence="2">
    <location>
        <begin position="50"/>
        <end position="74"/>
    </location>
</feature>
<feature type="compositionally biased region" description="Basic and acidic residues" evidence="1">
    <location>
        <begin position="788"/>
        <end position="797"/>
    </location>
</feature>
<dbReference type="PANTHER" id="PTHR33870">
    <property type="entry name" value="CARDIOMYOPATHY-ASSOCIATED PROTEIN"/>
    <property type="match status" value="1"/>
</dbReference>
<feature type="compositionally biased region" description="Acidic residues" evidence="1">
    <location>
        <begin position="374"/>
        <end position="400"/>
    </location>
</feature>
<keyword evidence="2" id="KW-1133">Transmembrane helix</keyword>
<feature type="region of interest" description="Disordered" evidence="1">
    <location>
        <begin position="917"/>
        <end position="938"/>
    </location>
</feature>
<organism evidence="3 4">
    <name type="scientific">Sorghum bicolor</name>
    <name type="common">Sorghum</name>
    <name type="synonym">Sorghum vulgare</name>
    <dbReference type="NCBI Taxonomy" id="4558"/>
    <lineage>
        <taxon>Eukaryota</taxon>
        <taxon>Viridiplantae</taxon>
        <taxon>Streptophyta</taxon>
        <taxon>Embryophyta</taxon>
        <taxon>Tracheophyta</taxon>
        <taxon>Spermatophyta</taxon>
        <taxon>Magnoliopsida</taxon>
        <taxon>Liliopsida</taxon>
        <taxon>Poales</taxon>
        <taxon>Poaceae</taxon>
        <taxon>PACMAD clade</taxon>
        <taxon>Panicoideae</taxon>
        <taxon>Andropogonodae</taxon>
        <taxon>Andropogoneae</taxon>
        <taxon>Sorghinae</taxon>
        <taxon>Sorghum</taxon>
    </lineage>
</organism>
<keyword evidence="4" id="KW-1185">Reference proteome</keyword>
<dbReference type="HOGENOM" id="CLU_013556_0_0_1"/>
<reference evidence="4" key="2">
    <citation type="journal article" date="2018" name="Plant J.">
        <title>The Sorghum bicolor reference genome: improved assembly, gene annotations, a transcriptome atlas, and signatures of genome organization.</title>
        <authorList>
            <person name="McCormick R.F."/>
            <person name="Truong S.K."/>
            <person name="Sreedasyam A."/>
            <person name="Jenkins J."/>
            <person name="Shu S."/>
            <person name="Sims D."/>
            <person name="Kennedy M."/>
            <person name="Amirebrahimi M."/>
            <person name="Weers B.D."/>
            <person name="McKinley B."/>
            <person name="Mattison A."/>
            <person name="Morishige D.T."/>
            <person name="Grimwood J."/>
            <person name="Schmutz J."/>
            <person name="Mullet J.E."/>
        </authorList>
    </citation>
    <scope>NUCLEOTIDE SEQUENCE [LARGE SCALE GENOMIC DNA]</scope>
    <source>
        <strain evidence="4">cv. BTx623</strain>
    </source>
</reference>
<feature type="transmembrane region" description="Helical" evidence="2">
    <location>
        <begin position="22"/>
        <end position="43"/>
    </location>
</feature>
<dbReference type="AlphaFoldDB" id="C5Y3Z4"/>
<feature type="compositionally biased region" description="Basic and acidic residues" evidence="1">
    <location>
        <begin position="764"/>
        <end position="775"/>
    </location>
</feature>
<feature type="compositionally biased region" description="Basic and acidic residues" evidence="1">
    <location>
        <begin position="559"/>
        <end position="577"/>
    </location>
</feature>
<gene>
    <name evidence="3" type="ORF">SORBI_3005G021900</name>
</gene>
<dbReference type="STRING" id="4558.C5Y3Z4"/>
<dbReference type="PANTHER" id="PTHR33870:SF7">
    <property type="entry name" value="OS12G0127650 PROTEIN"/>
    <property type="match status" value="1"/>
</dbReference>
<proteinExistence type="predicted"/>
<reference evidence="3 4" key="1">
    <citation type="journal article" date="2009" name="Nature">
        <title>The Sorghum bicolor genome and the diversification of grasses.</title>
        <authorList>
            <person name="Paterson A.H."/>
            <person name="Bowers J.E."/>
            <person name="Bruggmann R."/>
            <person name="Dubchak I."/>
            <person name="Grimwood J."/>
            <person name="Gundlach H."/>
            <person name="Haberer G."/>
            <person name="Hellsten U."/>
            <person name="Mitros T."/>
            <person name="Poliakov A."/>
            <person name="Schmutz J."/>
            <person name="Spannagl M."/>
            <person name="Tang H."/>
            <person name="Wang X."/>
            <person name="Wicker T."/>
            <person name="Bharti A.K."/>
            <person name="Chapman J."/>
            <person name="Feltus F.A."/>
            <person name="Gowik U."/>
            <person name="Grigoriev I.V."/>
            <person name="Lyons E."/>
            <person name="Maher C.A."/>
            <person name="Martis M."/>
            <person name="Narechania A."/>
            <person name="Otillar R.P."/>
            <person name="Penning B.W."/>
            <person name="Salamov A.A."/>
            <person name="Wang Y."/>
            <person name="Zhang L."/>
            <person name="Carpita N.C."/>
            <person name="Freeling M."/>
            <person name="Gingle A.R."/>
            <person name="Hash C.T."/>
            <person name="Keller B."/>
            <person name="Klein P."/>
            <person name="Kresovich S."/>
            <person name="McCann M.C."/>
            <person name="Ming R."/>
            <person name="Peterson D.G."/>
            <person name="Mehboob-ur-Rahman"/>
            <person name="Ware D."/>
            <person name="Westhoff P."/>
            <person name="Mayer K.F."/>
            <person name="Messing J."/>
            <person name="Rokhsar D.S."/>
        </authorList>
    </citation>
    <scope>NUCLEOTIDE SEQUENCE [LARGE SCALE GENOMIC DNA]</scope>
    <source>
        <strain evidence="4">cv. BTx623</strain>
    </source>
</reference>
<name>C5Y3Z4_SORBI</name>
<dbReference type="FunCoup" id="C5Y3Z4">
    <property type="interactions" value="397"/>
</dbReference>
<dbReference type="KEGG" id="sbi:8083055"/>
<evidence type="ECO:0000256" key="1">
    <source>
        <dbReference type="SAM" id="MobiDB-lite"/>
    </source>
</evidence>
<evidence type="ECO:0000313" key="3">
    <source>
        <dbReference type="EMBL" id="EES09186.1"/>
    </source>
</evidence>
<sequence>MALDADNILMHIKRTLHSSVRLAYQSASDYPVVLGIGMLLLFLHKLCPSLFAFFLSSSPVFLLTALLLGALLSYGEPSAPVIAEDQKKSSVESRISISECSVVEEVQNVNVTHMSRSFESPYVCVEGTTTSDSIFHDTHRDEDSIVTSVSADTIRCTEASELAKNEVVIVEREEHVKEVCNNVELQQFFQSSAAEGVSVKEAENVADKVNVGTRFECPVMYSDDKTSEGVLLIGAQCGQGNLTSMSTDSVLHAESSGFDRNGVIAERVEEEHVKEICEQVAPPRQSESTATGRCHYEYEVNHQYQFGELMSSCWQPVTRQDPCSDSESDLTESSSDASITDIIPMLDELNTPVDLGTSHPSSTFGDNLNAGSSDENEDDSEEEEEEEEEEDGNLSSDEDGEEKRDDESSWKGFVDPNSLDTEKNGDLESLMARRKAKNVLKFELDRRLMDLQAADAVQKMEEASRFRVQVPSISTPRPDPSNDPEDTVELPQVPDSAPSVLLPWRKPFDVPFDQIVDRDSRLQETWTPRSGFSSAQGRKRDSLYARPSTYLRHHNGIIKPEKSEFSEKDSVDNHSESDSEQPLDNNGKLFGSLEPHIGDEIKIVSAAISDVCVLEANHGIIEGGTDSINGTDSFYVQKLMSNTSDVNDSISAGNEQSVLCYLSEEHKTTEEHIMIEVEEEDSMSEVNSLFKCRMEEVLVQSISESGIGQPLTVKLEHELSDTLLHAEPAISLIEARSVEDLNSQFAQLNGEALLAPAASVSIRDDQYQPVHDRPSEALPMENGDTDTQDGHSSDRSLDGSPVAVKVIVEGEGEPKEVLTEDGELHVLEASSVEEMSSLFRQLEGAAAAGPAVMPACSSESEHMFVGQHTGETETESAVLVPNAKPAAWDDTNPTYVQLSIGGGDKMKIPGDGEVILDDSTEVNSGPYAKDDGRYGSDDTRVFEAKESLGSA</sequence>
<protein>
    <submittedName>
        <fullName evidence="3">Uncharacterized protein</fullName>
    </submittedName>
</protein>
<keyword evidence="2" id="KW-0812">Transmembrane</keyword>
<feature type="region of interest" description="Disordered" evidence="1">
    <location>
        <begin position="526"/>
        <end position="591"/>
    </location>
</feature>
<evidence type="ECO:0000313" key="4">
    <source>
        <dbReference type="Proteomes" id="UP000000768"/>
    </source>
</evidence>
<dbReference type="InParanoid" id="C5Y3Z4"/>
<dbReference type="OMA" id="PSACFIP"/>
<dbReference type="Proteomes" id="UP000000768">
    <property type="component" value="Chromosome 5"/>
</dbReference>
<evidence type="ECO:0000256" key="2">
    <source>
        <dbReference type="SAM" id="Phobius"/>
    </source>
</evidence>
<feature type="region of interest" description="Disordered" evidence="1">
    <location>
        <begin position="470"/>
        <end position="489"/>
    </location>
</feature>
<dbReference type="eggNOG" id="ENOG502QTXB">
    <property type="taxonomic scope" value="Eukaryota"/>
</dbReference>
<keyword evidence="2" id="KW-0472">Membrane</keyword>